<dbReference type="InterPro" id="IPR051706">
    <property type="entry name" value="Glycosyltransferase_domain"/>
</dbReference>
<protein>
    <submittedName>
        <fullName evidence="3">Glycosyltransferase</fullName>
        <ecNumber evidence="3">2.4.1.-</ecNumber>
    </submittedName>
</protein>
<keyword evidence="1 3" id="KW-0808">Transferase</keyword>
<feature type="transmembrane region" description="Helical" evidence="2">
    <location>
        <begin position="20"/>
        <end position="46"/>
    </location>
</feature>
<dbReference type="GO" id="GO:0000030">
    <property type="term" value="F:mannosyltransferase activity"/>
    <property type="evidence" value="ECO:0007669"/>
    <property type="project" value="TreeGrafter"/>
</dbReference>
<dbReference type="EMBL" id="JATAAI010000001">
    <property type="protein sequence ID" value="KAK1749311.1"/>
    <property type="molecule type" value="Genomic_DNA"/>
</dbReference>
<name>A0AAD8YQE9_9STRA</name>
<evidence type="ECO:0000313" key="3">
    <source>
        <dbReference type="EMBL" id="KAK1749311.1"/>
    </source>
</evidence>
<gene>
    <name evidence="3" type="ORF">QTG54_001250</name>
</gene>
<dbReference type="Proteomes" id="UP001224775">
    <property type="component" value="Unassembled WGS sequence"/>
</dbReference>
<dbReference type="PANTHER" id="PTHR32385">
    <property type="entry name" value="MANNOSYL PHOSPHORYLINOSITOL CERAMIDE SYNTHASE"/>
    <property type="match status" value="1"/>
</dbReference>
<dbReference type="SUPFAM" id="SSF53448">
    <property type="entry name" value="Nucleotide-diphospho-sugar transferases"/>
    <property type="match status" value="1"/>
</dbReference>
<keyword evidence="2" id="KW-0812">Transmembrane</keyword>
<dbReference type="InterPro" id="IPR007577">
    <property type="entry name" value="GlycoTrfase_DXD_sugar-bd_CS"/>
</dbReference>
<comment type="caution">
    <text evidence="3">The sequence shown here is derived from an EMBL/GenBank/DDBJ whole genome shotgun (WGS) entry which is preliminary data.</text>
</comment>
<accession>A0AAD8YQE9</accession>
<evidence type="ECO:0000313" key="4">
    <source>
        <dbReference type="Proteomes" id="UP001224775"/>
    </source>
</evidence>
<dbReference type="Gene3D" id="3.90.550.20">
    <property type="match status" value="1"/>
</dbReference>
<evidence type="ECO:0000256" key="2">
    <source>
        <dbReference type="SAM" id="Phobius"/>
    </source>
</evidence>
<dbReference type="GO" id="GO:0016020">
    <property type="term" value="C:membrane"/>
    <property type="evidence" value="ECO:0007669"/>
    <property type="project" value="GOC"/>
</dbReference>
<proteinExistence type="predicted"/>
<reference evidence="3" key="1">
    <citation type="submission" date="2023-06" db="EMBL/GenBank/DDBJ databases">
        <title>Survivors Of The Sea: Transcriptome response of Skeletonema marinoi to long-term dormancy.</title>
        <authorList>
            <person name="Pinder M.I.M."/>
            <person name="Kourtchenko O."/>
            <person name="Robertson E.K."/>
            <person name="Larsson T."/>
            <person name="Maumus F."/>
            <person name="Osuna-Cruz C.M."/>
            <person name="Vancaester E."/>
            <person name="Stenow R."/>
            <person name="Vandepoele K."/>
            <person name="Ploug H."/>
            <person name="Bruchert V."/>
            <person name="Godhe A."/>
            <person name="Topel M."/>
        </authorList>
    </citation>
    <scope>NUCLEOTIDE SEQUENCE</scope>
    <source>
        <strain evidence="3">R05AC</strain>
    </source>
</reference>
<dbReference type="EC" id="2.4.1.-" evidence="3"/>
<dbReference type="InterPro" id="IPR029044">
    <property type="entry name" value="Nucleotide-diphossugar_trans"/>
</dbReference>
<keyword evidence="2" id="KW-0472">Membrane</keyword>
<dbReference type="Pfam" id="PF04488">
    <property type="entry name" value="Gly_transf_sug"/>
    <property type="match status" value="1"/>
</dbReference>
<evidence type="ECO:0000256" key="1">
    <source>
        <dbReference type="ARBA" id="ARBA00022679"/>
    </source>
</evidence>
<keyword evidence="3" id="KW-0328">Glycosyltransferase</keyword>
<sequence length="381" mass="43589">MCNQRRRHTLGRLPCWRRAFVSLSLACGFKTAAVIVSVALCGVGVYQSSQNLNSWRLDSEEERPTRNCLRDIKSHPVPHRESPIIVFGPDRLSPISVNPQPGLGSIRTVRDHLAIKLQHLDESSALEKMRLLTFEEKCVHNLTPTKFHWIWLGSELPEKYVSNIEQMAVMNPGWEVFLWSEYESKVLFDRLEKNRVQYTFKNVTRYIQEGWFINGDLITRDTNMAGKSDYLRLEVVYLEGGIYQDTDAHPIQPFDNFGGLYRWPFVTYDTRYSDYGNLCNCVFGFEKGSKLLEFAIQLTRENCLRFETCGVMTGAGPDFLTAAVSYFDDPDVVFVHKQHTIQGPVTNQTVTHHDFDATWLCDGGLCDGVKEGVKELGNQNE</sequence>
<keyword evidence="4" id="KW-1185">Reference proteome</keyword>
<dbReference type="PANTHER" id="PTHR32385:SF15">
    <property type="entry name" value="INOSITOL PHOSPHOCERAMIDE MANNOSYLTRANSFERASE 1"/>
    <property type="match status" value="1"/>
</dbReference>
<keyword evidence="2" id="KW-1133">Transmembrane helix</keyword>
<dbReference type="GO" id="GO:0051999">
    <property type="term" value="P:mannosyl-inositol phosphorylceramide biosynthetic process"/>
    <property type="evidence" value="ECO:0007669"/>
    <property type="project" value="TreeGrafter"/>
</dbReference>
<organism evidence="3 4">
    <name type="scientific">Skeletonema marinoi</name>
    <dbReference type="NCBI Taxonomy" id="267567"/>
    <lineage>
        <taxon>Eukaryota</taxon>
        <taxon>Sar</taxon>
        <taxon>Stramenopiles</taxon>
        <taxon>Ochrophyta</taxon>
        <taxon>Bacillariophyta</taxon>
        <taxon>Coscinodiscophyceae</taxon>
        <taxon>Thalassiosirophycidae</taxon>
        <taxon>Thalassiosirales</taxon>
        <taxon>Skeletonemataceae</taxon>
        <taxon>Skeletonema</taxon>
        <taxon>Skeletonema marinoi-dohrnii complex</taxon>
    </lineage>
</organism>
<dbReference type="AlphaFoldDB" id="A0AAD8YQE9"/>